<keyword evidence="3" id="KW-0804">Transcription</keyword>
<proteinExistence type="predicted"/>
<dbReference type="GO" id="GO:0000976">
    <property type="term" value="F:transcription cis-regulatory region binding"/>
    <property type="evidence" value="ECO:0007669"/>
    <property type="project" value="TreeGrafter"/>
</dbReference>
<keyword evidence="1" id="KW-0805">Transcription regulation</keyword>
<dbReference type="AlphaFoldDB" id="A0A315EPT6"/>
<dbReference type="SUPFAM" id="SSF53822">
    <property type="entry name" value="Periplasmic binding protein-like I"/>
    <property type="match status" value="1"/>
</dbReference>
<evidence type="ECO:0000256" key="3">
    <source>
        <dbReference type="ARBA" id="ARBA00023163"/>
    </source>
</evidence>
<organism evidence="5 6">
    <name type="scientific">Limnohabitans curvus</name>
    <dbReference type="NCBI Taxonomy" id="323423"/>
    <lineage>
        <taxon>Bacteria</taxon>
        <taxon>Pseudomonadati</taxon>
        <taxon>Pseudomonadota</taxon>
        <taxon>Betaproteobacteria</taxon>
        <taxon>Burkholderiales</taxon>
        <taxon>Comamonadaceae</taxon>
        <taxon>Limnohabitans</taxon>
    </lineage>
</organism>
<dbReference type="SUPFAM" id="SSF47413">
    <property type="entry name" value="lambda repressor-like DNA-binding domains"/>
    <property type="match status" value="1"/>
</dbReference>
<comment type="caution">
    <text evidence="5">The sequence shown here is derived from an EMBL/GenBank/DDBJ whole genome shotgun (WGS) entry which is preliminary data.</text>
</comment>
<dbReference type="Gene3D" id="1.10.260.40">
    <property type="entry name" value="lambda repressor-like DNA-binding domains"/>
    <property type="match status" value="1"/>
</dbReference>
<accession>A0A315EPT6</accession>
<evidence type="ECO:0000313" key="5">
    <source>
        <dbReference type="EMBL" id="PUE59920.1"/>
    </source>
</evidence>
<feature type="domain" description="HTH lacI-type" evidence="4">
    <location>
        <begin position="7"/>
        <end position="63"/>
    </location>
</feature>
<keyword evidence="2" id="KW-0238">DNA-binding</keyword>
<dbReference type="PANTHER" id="PTHR30146:SF138">
    <property type="entry name" value="TRANSCRIPTIONAL REGULATORY PROTEIN"/>
    <property type="match status" value="1"/>
</dbReference>
<evidence type="ECO:0000259" key="4">
    <source>
        <dbReference type="PROSITE" id="PS50932"/>
    </source>
</evidence>
<evidence type="ECO:0000256" key="2">
    <source>
        <dbReference type="ARBA" id="ARBA00023125"/>
    </source>
</evidence>
<dbReference type="InterPro" id="IPR010982">
    <property type="entry name" value="Lambda_DNA-bd_dom_sf"/>
</dbReference>
<dbReference type="PANTHER" id="PTHR30146">
    <property type="entry name" value="LACI-RELATED TRANSCRIPTIONAL REPRESSOR"/>
    <property type="match status" value="1"/>
</dbReference>
<keyword evidence="6" id="KW-1185">Reference proteome</keyword>
<dbReference type="SMART" id="SM00354">
    <property type="entry name" value="HTH_LACI"/>
    <property type="match status" value="1"/>
</dbReference>
<evidence type="ECO:0000313" key="6">
    <source>
        <dbReference type="Proteomes" id="UP000251341"/>
    </source>
</evidence>
<dbReference type="CDD" id="cd01392">
    <property type="entry name" value="HTH_LacI"/>
    <property type="match status" value="1"/>
</dbReference>
<dbReference type="EMBL" id="NESP01000001">
    <property type="protein sequence ID" value="PUE59920.1"/>
    <property type="molecule type" value="Genomic_DNA"/>
</dbReference>
<dbReference type="GO" id="GO:0003700">
    <property type="term" value="F:DNA-binding transcription factor activity"/>
    <property type="evidence" value="ECO:0007669"/>
    <property type="project" value="TreeGrafter"/>
</dbReference>
<dbReference type="Pfam" id="PF13377">
    <property type="entry name" value="Peripla_BP_3"/>
    <property type="match status" value="1"/>
</dbReference>
<dbReference type="RefSeq" id="WP_108359291.1">
    <property type="nucleotide sequence ID" value="NZ_NESP01000001.1"/>
</dbReference>
<evidence type="ECO:0000256" key="1">
    <source>
        <dbReference type="ARBA" id="ARBA00023015"/>
    </source>
</evidence>
<dbReference type="Gene3D" id="3.40.50.2300">
    <property type="match status" value="2"/>
</dbReference>
<dbReference type="PROSITE" id="PS50932">
    <property type="entry name" value="HTH_LACI_2"/>
    <property type="match status" value="1"/>
</dbReference>
<protein>
    <submittedName>
        <fullName evidence="5">LacI family transcriptional regulator</fullName>
    </submittedName>
</protein>
<dbReference type="CDD" id="cd06267">
    <property type="entry name" value="PBP1_LacI_sugar_binding-like"/>
    <property type="match status" value="1"/>
</dbReference>
<dbReference type="Proteomes" id="UP000251341">
    <property type="component" value="Unassembled WGS sequence"/>
</dbReference>
<dbReference type="Pfam" id="PF00356">
    <property type="entry name" value="LacI"/>
    <property type="match status" value="1"/>
</dbReference>
<dbReference type="InterPro" id="IPR000843">
    <property type="entry name" value="HTH_LacI"/>
</dbReference>
<dbReference type="InterPro" id="IPR046335">
    <property type="entry name" value="LacI/GalR-like_sensor"/>
</dbReference>
<reference evidence="5 6" key="1">
    <citation type="submission" date="2017-04" db="EMBL/GenBank/DDBJ databases">
        <title>Unexpected and diverse lifestyles within the genus Limnohabitans.</title>
        <authorList>
            <person name="Kasalicky V."/>
            <person name="Mehrshad M."/>
            <person name="Andrei S.-A."/>
            <person name="Salcher M."/>
            <person name="Kratochvilova H."/>
            <person name="Simek K."/>
            <person name="Ghai R."/>
        </authorList>
    </citation>
    <scope>NUCLEOTIDE SEQUENCE [LARGE SCALE GENOMIC DNA]</scope>
    <source>
        <strain evidence="5 6">MWH-C5</strain>
    </source>
</reference>
<sequence>MSRSPVPTLQDLALHLGVHKSTVSRAMDAERRHLVAAELLQRIEAAARELGYRPNHAASALSRGRSKTVGVLLPDITNPVFPPILRGIEDALDEEGYFALLANTSRPDNSVDAAQVAVERMQAQRVEGFLVATATRDDAWLDSLRQSGARIVLINRTDGRGHLPAVISDDMLGMRLAVDHLVGLGHKKIAHLAGPETLSTGLARRLGFEQAMREHGLGAKAIACADAYSVESGEIAMHALLSKRSKTQFTAVVAANDLLALGGLQALKLAGLSVPSDVSVVGHNDMQLLDQVNPPLSSVRIQHYEMGFRAARLLIDALRERPGSQEATVVLRPQLVLRASTTVPISSPT</sequence>
<name>A0A315EPT6_9BURK</name>
<gene>
    <name evidence="5" type="ORF">B9Z44_10230</name>
</gene>
<dbReference type="InterPro" id="IPR028082">
    <property type="entry name" value="Peripla_BP_I"/>
</dbReference>